<keyword evidence="3" id="KW-0547">Nucleotide-binding</keyword>
<dbReference type="VEuPathDB" id="FungiDB:H257_18399"/>
<dbReference type="Gene3D" id="1.10.510.10">
    <property type="entry name" value="Transferase(Phosphotransferase) domain 1"/>
    <property type="match status" value="1"/>
</dbReference>
<evidence type="ECO:0000256" key="3">
    <source>
        <dbReference type="ARBA" id="ARBA00022741"/>
    </source>
</evidence>
<protein>
    <recommendedName>
        <fullName evidence="6">Protein kinase domain-containing protein</fullName>
    </recommendedName>
</protein>
<dbReference type="SUPFAM" id="SSF56112">
    <property type="entry name" value="Protein kinase-like (PK-like)"/>
    <property type="match status" value="1"/>
</dbReference>
<evidence type="ECO:0000313" key="8">
    <source>
        <dbReference type="Proteomes" id="UP000265427"/>
    </source>
</evidence>
<evidence type="ECO:0000256" key="1">
    <source>
        <dbReference type="ARBA" id="ARBA00022527"/>
    </source>
</evidence>
<evidence type="ECO:0000256" key="2">
    <source>
        <dbReference type="ARBA" id="ARBA00022679"/>
    </source>
</evidence>
<dbReference type="PANTHER" id="PTHR24345">
    <property type="entry name" value="SERINE/THREONINE-PROTEIN KINASE PLK"/>
    <property type="match status" value="1"/>
</dbReference>
<dbReference type="InterPro" id="IPR000719">
    <property type="entry name" value="Prot_kinase_dom"/>
</dbReference>
<sequence>MEHYEVESKLSDAIFGPVILCKDLRHGNKLVAIKLINLAASARHVTASSHEDEARTVQEDNEMELAVYHAFAAHGGHAHVLNLHETFDDDLGYRHMVLDYCRGGELYDAVVAATALSMPLAQRYFRQVGQGLYFMHSCGFAHRDVSLENVLLDANNHCKLIDFGLATPIHSTTPPTSSIGKLFYMAPEVYQGIPYDPVAADMWSLGVLLFIMVVGSPPMEKPHAEDERYALIHTHGIRGLLAAWKVHDRFNTDAVDVLNSLLCIEPWRRMSMPALLRHPFMQKEQDALNPSYSKVLDSPVSWTTLLQLFTHTSLIF</sequence>
<evidence type="ECO:0000256" key="4">
    <source>
        <dbReference type="ARBA" id="ARBA00022777"/>
    </source>
</evidence>
<dbReference type="Pfam" id="PF00069">
    <property type="entry name" value="Pkinase"/>
    <property type="match status" value="1"/>
</dbReference>
<dbReference type="FunFam" id="1.10.510.10:FF:000571">
    <property type="entry name" value="Maternal embryonic leucine zipper kinase"/>
    <property type="match status" value="1"/>
</dbReference>
<evidence type="ECO:0000256" key="5">
    <source>
        <dbReference type="ARBA" id="ARBA00022840"/>
    </source>
</evidence>
<proteinExistence type="predicted"/>
<dbReference type="PROSITE" id="PS50011">
    <property type="entry name" value="PROTEIN_KINASE_DOM"/>
    <property type="match status" value="1"/>
</dbReference>
<evidence type="ECO:0000259" key="6">
    <source>
        <dbReference type="PROSITE" id="PS50011"/>
    </source>
</evidence>
<dbReference type="GO" id="GO:0005634">
    <property type="term" value="C:nucleus"/>
    <property type="evidence" value="ECO:0007669"/>
    <property type="project" value="TreeGrafter"/>
</dbReference>
<keyword evidence="4" id="KW-0418">Kinase</keyword>
<dbReference type="EMBL" id="QUSZ01003652">
    <property type="protein sequence ID" value="RHY17640.1"/>
    <property type="molecule type" value="Genomic_DNA"/>
</dbReference>
<dbReference type="InterPro" id="IPR011009">
    <property type="entry name" value="Kinase-like_dom_sf"/>
</dbReference>
<feature type="domain" description="Protein kinase" evidence="6">
    <location>
        <begin position="4"/>
        <end position="281"/>
    </location>
</feature>
<keyword evidence="5" id="KW-0067">ATP-binding</keyword>
<keyword evidence="1" id="KW-0723">Serine/threonine-protein kinase</keyword>
<organism evidence="7 8">
    <name type="scientific">Aphanomyces astaci</name>
    <name type="common">Crayfish plague agent</name>
    <dbReference type="NCBI Taxonomy" id="112090"/>
    <lineage>
        <taxon>Eukaryota</taxon>
        <taxon>Sar</taxon>
        <taxon>Stramenopiles</taxon>
        <taxon>Oomycota</taxon>
        <taxon>Saprolegniomycetes</taxon>
        <taxon>Saprolegniales</taxon>
        <taxon>Verrucalvaceae</taxon>
        <taxon>Aphanomyces</taxon>
    </lineage>
</organism>
<reference evidence="7 8" key="1">
    <citation type="submission" date="2018-08" db="EMBL/GenBank/DDBJ databases">
        <title>Aphanomyces genome sequencing and annotation.</title>
        <authorList>
            <person name="Minardi D."/>
            <person name="Oidtmann B."/>
            <person name="Van Der Giezen M."/>
            <person name="Studholme D.J."/>
        </authorList>
    </citation>
    <scope>NUCLEOTIDE SEQUENCE [LARGE SCALE GENOMIC DNA]</scope>
    <source>
        <strain evidence="7 8">Kv</strain>
    </source>
</reference>
<evidence type="ECO:0000313" key="7">
    <source>
        <dbReference type="EMBL" id="RHY17640.1"/>
    </source>
</evidence>
<dbReference type="PANTHER" id="PTHR24345:SF91">
    <property type="entry name" value="SERINE_THREONINE-PROTEIN KINASE PLK4"/>
    <property type="match status" value="1"/>
</dbReference>
<dbReference type="Proteomes" id="UP000265427">
    <property type="component" value="Unassembled WGS sequence"/>
</dbReference>
<name>A0A397BAW8_APHAT</name>
<dbReference type="AlphaFoldDB" id="A0A397BAW8"/>
<dbReference type="GO" id="GO:0005524">
    <property type="term" value="F:ATP binding"/>
    <property type="evidence" value="ECO:0007669"/>
    <property type="project" value="UniProtKB-KW"/>
</dbReference>
<keyword evidence="2" id="KW-0808">Transferase</keyword>
<accession>A0A397BAW8</accession>
<dbReference type="GO" id="GO:0004674">
    <property type="term" value="F:protein serine/threonine kinase activity"/>
    <property type="evidence" value="ECO:0007669"/>
    <property type="project" value="UniProtKB-KW"/>
</dbReference>
<gene>
    <name evidence="7" type="ORF">DYB36_004487</name>
</gene>
<comment type="caution">
    <text evidence="7">The sequence shown here is derived from an EMBL/GenBank/DDBJ whole genome shotgun (WGS) entry which is preliminary data.</text>
</comment>